<reference evidence="4" key="1">
    <citation type="submission" date="2016-10" db="EMBL/GenBank/DDBJ databases">
        <authorList>
            <person name="Varghese N."/>
            <person name="Submissions S."/>
        </authorList>
    </citation>
    <scope>NUCLEOTIDE SEQUENCE [LARGE SCALE GENOMIC DNA]</scope>
    <source>
        <strain evidence="4">DSM 19886</strain>
    </source>
</reference>
<sequence length="363" mass="41587">MAKVIFYGPLGKANSKVVGGGESGNLKTISILEKLGFDVIQLRKPYSSESLIGKIRYILCLFFMPFLLLFKILKNRDVQIVHISGFYMHLIYQELILIYIVKLLGKNCIYELRAGGVKESYIVGSKLYKFFFRKAVLSSDVLLVQGERYVEFLNELAAKRIVHYPNYIMGLVTPRKINILGDNGRIKLVYFGRMSATKNVLFILDVCVELKNKEIPCELELIGEGEFEYIEQIKEKIREEKLADFIKLSPPAFGSNLVEKLKDKHFFLFPTQEPREGHSNSLTEAMALGLVPICSDYGFNREIVSSDRLIITEFNTKSYSDLIIEIWQQNLWADFSKDMQAIVASKFTSSIVQSKLILVYQQH</sequence>
<dbReference type="STRING" id="192904.SAMN04488514_110132"/>
<dbReference type="Gene3D" id="3.40.50.2000">
    <property type="entry name" value="Glycogen Phosphorylase B"/>
    <property type="match status" value="2"/>
</dbReference>
<protein>
    <submittedName>
        <fullName evidence="3">Glycosyltransferase involved in cell wall bisynthesis</fullName>
    </submittedName>
</protein>
<feature type="domain" description="Glycosyl transferase family 1" evidence="2">
    <location>
        <begin position="183"/>
        <end position="330"/>
    </location>
</feature>
<proteinExistence type="predicted"/>
<name>A0A1G9U5S8_9FLAO</name>
<dbReference type="OrthoDB" id="832722at2"/>
<dbReference type="GO" id="GO:0016757">
    <property type="term" value="F:glycosyltransferase activity"/>
    <property type="evidence" value="ECO:0007669"/>
    <property type="project" value="InterPro"/>
</dbReference>
<evidence type="ECO:0000313" key="3">
    <source>
        <dbReference type="EMBL" id="SDM55339.1"/>
    </source>
</evidence>
<dbReference type="CDD" id="cd03801">
    <property type="entry name" value="GT4_PimA-like"/>
    <property type="match status" value="1"/>
</dbReference>
<keyword evidence="1 3" id="KW-0808">Transferase</keyword>
<dbReference type="AlphaFoldDB" id="A0A1G9U5S8"/>
<organism evidence="3 4">
    <name type="scientific">Kriegella aquimaris</name>
    <dbReference type="NCBI Taxonomy" id="192904"/>
    <lineage>
        <taxon>Bacteria</taxon>
        <taxon>Pseudomonadati</taxon>
        <taxon>Bacteroidota</taxon>
        <taxon>Flavobacteriia</taxon>
        <taxon>Flavobacteriales</taxon>
        <taxon>Flavobacteriaceae</taxon>
        <taxon>Kriegella</taxon>
    </lineage>
</organism>
<evidence type="ECO:0000256" key="1">
    <source>
        <dbReference type="ARBA" id="ARBA00022679"/>
    </source>
</evidence>
<dbReference type="EMBL" id="FNGV01000010">
    <property type="protein sequence ID" value="SDM55339.1"/>
    <property type="molecule type" value="Genomic_DNA"/>
</dbReference>
<accession>A0A1G9U5S8</accession>
<dbReference type="Pfam" id="PF00534">
    <property type="entry name" value="Glycos_transf_1"/>
    <property type="match status" value="1"/>
</dbReference>
<keyword evidence="4" id="KW-1185">Reference proteome</keyword>
<dbReference type="SUPFAM" id="SSF53756">
    <property type="entry name" value="UDP-Glycosyltransferase/glycogen phosphorylase"/>
    <property type="match status" value="1"/>
</dbReference>
<dbReference type="PANTHER" id="PTHR46401">
    <property type="entry name" value="GLYCOSYLTRANSFERASE WBBK-RELATED"/>
    <property type="match status" value="1"/>
</dbReference>
<dbReference type="RefSeq" id="WP_089892690.1">
    <property type="nucleotide sequence ID" value="NZ_FNGV01000010.1"/>
</dbReference>
<dbReference type="Proteomes" id="UP000199440">
    <property type="component" value="Unassembled WGS sequence"/>
</dbReference>
<dbReference type="InterPro" id="IPR001296">
    <property type="entry name" value="Glyco_trans_1"/>
</dbReference>
<evidence type="ECO:0000313" key="4">
    <source>
        <dbReference type="Proteomes" id="UP000199440"/>
    </source>
</evidence>
<gene>
    <name evidence="3" type="ORF">SAMN04488514_110132</name>
</gene>
<dbReference type="PANTHER" id="PTHR46401:SF2">
    <property type="entry name" value="GLYCOSYLTRANSFERASE WBBK-RELATED"/>
    <property type="match status" value="1"/>
</dbReference>
<evidence type="ECO:0000259" key="2">
    <source>
        <dbReference type="Pfam" id="PF00534"/>
    </source>
</evidence>